<evidence type="ECO:0000313" key="2">
    <source>
        <dbReference type="EMBL" id="KJY54753.1"/>
    </source>
</evidence>
<reference evidence="2 3" key="1">
    <citation type="submission" date="2015-01" db="EMBL/GenBank/DDBJ databases">
        <title>Comparative genomics of the lactic acid bacteria isolated from the honey bee gut.</title>
        <authorList>
            <person name="Ellegaard K.M."/>
            <person name="Tamarit D."/>
            <person name="Javelind E."/>
            <person name="Olofsson T."/>
            <person name="Andersson S.G."/>
            <person name="Vasquez A."/>
        </authorList>
    </citation>
    <scope>NUCLEOTIDE SEQUENCE [LARGE SCALE GENOMIC DNA]</scope>
    <source>
        <strain evidence="2 3">Hma8</strain>
        <plasmid evidence="2">pHma8p1</plasmid>
    </source>
</reference>
<keyword evidence="2" id="KW-0614">Plasmid</keyword>
<feature type="transmembrane region" description="Helical" evidence="1">
    <location>
        <begin position="21"/>
        <end position="39"/>
    </location>
</feature>
<feature type="transmembrane region" description="Helical" evidence="1">
    <location>
        <begin position="45"/>
        <end position="63"/>
    </location>
</feature>
<dbReference type="HOGENOM" id="CLU_2343195_0_0_9"/>
<dbReference type="Proteomes" id="UP000033531">
    <property type="component" value="Plasmid pHma8p1"/>
</dbReference>
<accession>A0A0F4L8Y7</accession>
<proteinExistence type="predicted"/>
<comment type="caution">
    <text evidence="2">The sequence shown here is derived from an EMBL/GenBank/DDBJ whole genome shotgun (WGS) entry which is preliminary data.</text>
</comment>
<dbReference type="EMBL" id="JXLI01000019">
    <property type="protein sequence ID" value="KJY54753.1"/>
    <property type="molecule type" value="Genomic_DNA"/>
</dbReference>
<protein>
    <submittedName>
        <fullName evidence="2">Uncharacterized protein</fullName>
    </submittedName>
</protein>
<evidence type="ECO:0000313" key="3">
    <source>
        <dbReference type="Proteomes" id="UP000033531"/>
    </source>
</evidence>
<keyword evidence="1" id="KW-1133">Transmembrane helix</keyword>
<geneLocation type="plasmid" evidence="2">
    <name>pHma8p1</name>
</geneLocation>
<gene>
    <name evidence="2" type="ORF">JF74_19340</name>
</gene>
<dbReference type="AlphaFoldDB" id="A0A0F4L8Y7"/>
<keyword evidence="1" id="KW-0812">Transmembrane</keyword>
<dbReference type="OrthoDB" id="2322072at2"/>
<dbReference type="RefSeq" id="WP_046325848.1">
    <property type="nucleotide sequence ID" value="NZ_JBHTMT010000007.1"/>
</dbReference>
<name>A0A0F4L8Y7_9LACO</name>
<dbReference type="PATRIC" id="fig|1218507.3.peg.81"/>
<keyword evidence="1" id="KW-0472">Membrane</keyword>
<evidence type="ECO:0000256" key="1">
    <source>
        <dbReference type="SAM" id="Phobius"/>
    </source>
</evidence>
<organism evidence="2 3">
    <name type="scientific">Lactobacillus melliventris</name>
    <dbReference type="NCBI Taxonomy" id="1218507"/>
    <lineage>
        <taxon>Bacteria</taxon>
        <taxon>Bacillati</taxon>
        <taxon>Bacillota</taxon>
        <taxon>Bacilli</taxon>
        <taxon>Lactobacillales</taxon>
        <taxon>Lactobacillaceae</taxon>
        <taxon>Lactobacillus</taxon>
    </lineage>
</organism>
<sequence>MSNKKIQRLNGKNTKQNKAGMVFGLTLAFWIIAILDMVFVAHDNIFLIIIVSIGIWAVGLTIAKPGQIAVSFQENGFWKTLLGQGSSQSRLGQRRRR</sequence>